<proteinExistence type="predicted"/>
<comment type="caution">
    <text evidence="1">The sequence shown here is derived from an EMBL/GenBank/DDBJ whole genome shotgun (WGS) entry which is preliminary data.</text>
</comment>
<organism evidence="1">
    <name type="scientific">marine sediment metagenome</name>
    <dbReference type="NCBI Taxonomy" id="412755"/>
    <lineage>
        <taxon>unclassified sequences</taxon>
        <taxon>metagenomes</taxon>
        <taxon>ecological metagenomes</taxon>
    </lineage>
</organism>
<gene>
    <name evidence="1" type="ORF">S03H2_07131</name>
</gene>
<reference evidence="1" key="1">
    <citation type="journal article" date="2014" name="Front. Microbiol.">
        <title>High frequency of phylogenetically diverse reductive dehalogenase-homologous genes in deep subseafloor sedimentary metagenomes.</title>
        <authorList>
            <person name="Kawai M."/>
            <person name="Futagami T."/>
            <person name="Toyoda A."/>
            <person name="Takaki Y."/>
            <person name="Nishi S."/>
            <person name="Hori S."/>
            <person name="Arai W."/>
            <person name="Tsubouchi T."/>
            <person name="Morono Y."/>
            <person name="Uchiyama I."/>
            <person name="Ito T."/>
            <person name="Fujiyama A."/>
            <person name="Inagaki F."/>
            <person name="Takami H."/>
        </authorList>
    </citation>
    <scope>NUCLEOTIDE SEQUENCE</scope>
    <source>
        <strain evidence="1">Expedition CK06-06</strain>
    </source>
</reference>
<evidence type="ECO:0000313" key="1">
    <source>
        <dbReference type="EMBL" id="GAH21830.1"/>
    </source>
</evidence>
<feature type="non-terminal residue" evidence="1">
    <location>
        <position position="1"/>
    </location>
</feature>
<sequence>TIFLKFFSKNRIEHTFASMSTLGCPIVDFEAEFEK</sequence>
<protein>
    <submittedName>
        <fullName evidence="1">Uncharacterized protein</fullName>
    </submittedName>
</protein>
<name>X1EN97_9ZZZZ</name>
<dbReference type="AlphaFoldDB" id="X1EN97"/>
<accession>X1EN97</accession>
<dbReference type="EMBL" id="BARU01003239">
    <property type="protein sequence ID" value="GAH21830.1"/>
    <property type="molecule type" value="Genomic_DNA"/>
</dbReference>